<proteinExistence type="predicted"/>
<accession>A0AAV2N2S8</accession>
<evidence type="ECO:0000256" key="1">
    <source>
        <dbReference type="SAM" id="Phobius"/>
    </source>
</evidence>
<keyword evidence="1" id="KW-0472">Membrane</keyword>
<dbReference type="Proteomes" id="UP001497644">
    <property type="component" value="Chromosome 1"/>
</dbReference>
<feature type="transmembrane region" description="Helical" evidence="1">
    <location>
        <begin position="76"/>
        <end position="100"/>
    </location>
</feature>
<organism evidence="2 3">
    <name type="scientific">Lasius platythorax</name>
    <dbReference type="NCBI Taxonomy" id="488582"/>
    <lineage>
        <taxon>Eukaryota</taxon>
        <taxon>Metazoa</taxon>
        <taxon>Ecdysozoa</taxon>
        <taxon>Arthropoda</taxon>
        <taxon>Hexapoda</taxon>
        <taxon>Insecta</taxon>
        <taxon>Pterygota</taxon>
        <taxon>Neoptera</taxon>
        <taxon>Endopterygota</taxon>
        <taxon>Hymenoptera</taxon>
        <taxon>Apocrita</taxon>
        <taxon>Aculeata</taxon>
        <taxon>Formicoidea</taxon>
        <taxon>Formicidae</taxon>
        <taxon>Formicinae</taxon>
        <taxon>Lasius</taxon>
        <taxon>Lasius</taxon>
    </lineage>
</organism>
<keyword evidence="1" id="KW-1133">Transmembrane helix</keyword>
<keyword evidence="1" id="KW-0812">Transmembrane</keyword>
<keyword evidence="3" id="KW-1185">Reference proteome</keyword>
<gene>
    <name evidence="2" type="ORF">LPLAT_LOCUS733</name>
</gene>
<evidence type="ECO:0000313" key="2">
    <source>
        <dbReference type="EMBL" id="CAL1673955.1"/>
    </source>
</evidence>
<dbReference type="EMBL" id="OZ034824">
    <property type="protein sequence ID" value="CAL1673955.1"/>
    <property type="molecule type" value="Genomic_DNA"/>
</dbReference>
<evidence type="ECO:0000313" key="3">
    <source>
        <dbReference type="Proteomes" id="UP001497644"/>
    </source>
</evidence>
<sequence length="110" mass="12345">MLVASKGLANGRYMTSYRLDFTKSQRHLQAHEPVYDSSRGEPPARSHGRSFRMPLGEQCARVCIQLTGALLSTLHVLCNCIVFCYVVWASSMFFFTVYVAQTCLSIRSAC</sequence>
<reference evidence="2 3" key="1">
    <citation type="submission" date="2024-04" db="EMBL/GenBank/DDBJ databases">
        <authorList>
            <consortium name="Molecular Ecology Group"/>
        </authorList>
    </citation>
    <scope>NUCLEOTIDE SEQUENCE [LARGE SCALE GENOMIC DNA]</scope>
</reference>
<dbReference type="AlphaFoldDB" id="A0AAV2N2S8"/>
<protein>
    <submittedName>
        <fullName evidence="2">Uncharacterized protein</fullName>
    </submittedName>
</protein>
<name>A0AAV2N2S8_9HYME</name>